<dbReference type="AlphaFoldDB" id="A0A0S3T248"/>
<dbReference type="Gene3D" id="3.40.50.200">
    <property type="entry name" value="Peptidase S8/S53 domain"/>
    <property type="match status" value="1"/>
</dbReference>
<keyword evidence="3" id="KW-1185">Reference proteome</keyword>
<evidence type="ECO:0000313" key="3">
    <source>
        <dbReference type="Proteomes" id="UP000291084"/>
    </source>
</evidence>
<accession>A0A0S3T248</accession>
<gene>
    <name evidence="2" type="primary">Vigan.10G047000</name>
    <name evidence="2" type="ORF">VIGAN_10047000</name>
</gene>
<protein>
    <recommendedName>
        <fullName evidence="4">Peptidase S8/S53 domain-containing protein</fullName>
    </recommendedName>
</protein>
<evidence type="ECO:0008006" key="4">
    <source>
        <dbReference type="Google" id="ProtNLM"/>
    </source>
</evidence>
<evidence type="ECO:0000313" key="2">
    <source>
        <dbReference type="EMBL" id="BAT99088.1"/>
    </source>
</evidence>
<dbReference type="Proteomes" id="UP000291084">
    <property type="component" value="Chromosome 10"/>
</dbReference>
<dbReference type="InterPro" id="IPR036852">
    <property type="entry name" value="Peptidase_S8/S53_dom_sf"/>
</dbReference>
<organism evidence="2 3">
    <name type="scientific">Vigna angularis var. angularis</name>
    <dbReference type="NCBI Taxonomy" id="157739"/>
    <lineage>
        <taxon>Eukaryota</taxon>
        <taxon>Viridiplantae</taxon>
        <taxon>Streptophyta</taxon>
        <taxon>Embryophyta</taxon>
        <taxon>Tracheophyta</taxon>
        <taxon>Spermatophyta</taxon>
        <taxon>Magnoliopsida</taxon>
        <taxon>eudicotyledons</taxon>
        <taxon>Gunneridae</taxon>
        <taxon>Pentapetalae</taxon>
        <taxon>rosids</taxon>
        <taxon>fabids</taxon>
        <taxon>Fabales</taxon>
        <taxon>Fabaceae</taxon>
        <taxon>Papilionoideae</taxon>
        <taxon>50 kb inversion clade</taxon>
        <taxon>NPAAA clade</taxon>
        <taxon>indigoferoid/millettioid clade</taxon>
        <taxon>Phaseoleae</taxon>
        <taxon>Vigna</taxon>
    </lineage>
</organism>
<dbReference type="GO" id="GO:0006508">
    <property type="term" value="P:proteolysis"/>
    <property type="evidence" value="ECO:0007669"/>
    <property type="project" value="InterPro"/>
</dbReference>
<dbReference type="EMBL" id="AP015043">
    <property type="protein sequence ID" value="BAT99088.1"/>
    <property type="molecule type" value="Genomic_DNA"/>
</dbReference>
<reference evidence="2 3" key="1">
    <citation type="journal article" date="2015" name="Sci. Rep.">
        <title>The power of single molecule real-time sequencing technology in the de novo assembly of a eukaryotic genome.</title>
        <authorList>
            <person name="Sakai H."/>
            <person name="Naito K."/>
            <person name="Ogiso-Tanaka E."/>
            <person name="Takahashi Y."/>
            <person name="Iseki K."/>
            <person name="Muto C."/>
            <person name="Satou K."/>
            <person name="Teruya K."/>
            <person name="Shiroma A."/>
            <person name="Shimoji M."/>
            <person name="Hirano T."/>
            <person name="Itoh T."/>
            <person name="Kaga A."/>
            <person name="Tomooka N."/>
        </authorList>
    </citation>
    <scope>NUCLEOTIDE SEQUENCE [LARGE SCALE GENOMIC DNA]</scope>
    <source>
        <strain evidence="3">cv. Shumari</strain>
    </source>
</reference>
<dbReference type="GO" id="GO:0004252">
    <property type="term" value="F:serine-type endopeptidase activity"/>
    <property type="evidence" value="ECO:0007669"/>
    <property type="project" value="InterPro"/>
</dbReference>
<feature type="region of interest" description="Disordered" evidence="1">
    <location>
        <begin position="13"/>
        <end position="52"/>
    </location>
</feature>
<dbReference type="SUPFAM" id="SSF52743">
    <property type="entry name" value="Subtilisin-like"/>
    <property type="match status" value="1"/>
</dbReference>
<proteinExistence type="predicted"/>
<evidence type="ECO:0000256" key="1">
    <source>
        <dbReference type="SAM" id="MobiDB-lite"/>
    </source>
</evidence>
<name>A0A0S3T248_PHAAN</name>
<sequence>MVSSCRNKDLLITTKKKGITEGRNPSETAKSRRKRTFTDGLPTANKPSINPLSLTITDGFWPSVITEGQKPSVITEGQKPSPDLAAPGVKILAAWSPISPVSDVRGDNRIANHSVVSGTSMACH</sequence>